<dbReference type="PROSITE" id="PS00678">
    <property type="entry name" value="WD_REPEATS_1"/>
    <property type="match status" value="1"/>
</dbReference>
<dbReference type="PROSITE" id="PS50896">
    <property type="entry name" value="LISH"/>
    <property type="match status" value="1"/>
</dbReference>
<dbReference type="Gene3D" id="2.130.10.10">
    <property type="entry name" value="YVTN repeat-like/Quinoprotein amine dehydrogenase"/>
    <property type="match status" value="1"/>
</dbReference>
<dbReference type="CDD" id="cd00200">
    <property type="entry name" value="WD40"/>
    <property type="match status" value="1"/>
</dbReference>
<evidence type="ECO:0000256" key="3">
    <source>
        <dbReference type="PROSITE-ProRule" id="PRU00221"/>
    </source>
</evidence>
<evidence type="ECO:0000256" key="1">
    <source>
        <dbReference type="ARBA" id="ARBA00022574"/>
    </source>
</evidence>
<dbReference type="Pfam" id="PF23627">
    <property type="entry name" value="LisH_WDR26"/>
    <property type="match status" value="1"/>
</dbReference>
<reference evidence="6 7" key="1">
    <citation type="submission" date="2006-10" db="EMBL/GenBank/DDBJ databases">
        <title>The Genome Sequence of Batrachochytrium dendrobatidis JEL423.</title>
        <authorList>
            <consortium name="The Broad Institute Genome Sequencing Platform"/>
            <person name="Birren B."/>
            <person name="Lander E."/>
            <person name="Galagan J."/>
            <person name="Cuomo C."/>
            <person name="Devon K."/>
            <person name="Jaffe D."/>
            <person name="Butler J."/>
            <person name="Alvarez P."/>
            <person name="Gnerre S."/>
            <person name="Grabherr M."/>
            <person name="Kleber M."/>
            <person name="Mauceli E."/>
            <person name="Brockman W."/>
            <person name="Young S."/>
            <person name="LaButti K."/>
            <person name="Sykes S."/>
            <person name="DeCaprio D."/>
            <person name="Crawford M."/>
            <person name="Koehrsen M."/>
            <person name="Engels R."/>
            <person name="Montgomery P."/>
            <person name="Pearson M."/>
            <person name="Howarth C."/>
            <person name="Larson L."/>
            <person name="White J."/>
            <person name="O'Leary S."/>
            <person name="Kodira C."/>
            <person name="Zeng Q."/>
            <person name="Yandava C."/>
            <person name="Alvarado L."/>
            <person name="Longcore J."/>
            <person name="James T."/>
        </authorList>
    </citation>
    <scope>NUCLEOTIDE SEQUENCE [LARGE SCALE GENOMIC DNA]</scope>
    <source>
        <strain evidence="6 7">JEL423</strain>
    </source>
</reference>
<evidence type="ECO:0000313" key="7">
    <source>
        <dbReference type="Proteomes" id="UP000077115"/>
    </source>
</evidence>
<accession>A0A177WWK6</accession>
<dbReference type="PRINTS" id="PR00320">
    <property type="entry name" value="GPROTEINBRPT"/>
</dbReference>
<proteinExistence type="predicted"/>
<dbReference type="InterPro" id="IPR036322">
    <property type="entry name" value="WD40_repeat_dom_sf"/>
</dbReference>
<feature type="repeat" description="WD" evidence="3">
    <location>
        <begin position="306"/>
        <end position="347"/>
    </location>
</feature>
<dbReference type="VEuPathDB" id="FungiDB:BDEG_27688"/>
<dbReference type="InterPro" id="IPR001680">
    <property type="entry name" value="WD40_rpt"/>
</dbReference>
<organism evidence="6 7">
    <name type="scientific">Batrachochytrium dendrobatidis (strain JEL423)</name>
    <dbReference type="NCBI Taxonomy" id="403673"/>
    <lineage>
        <taxon>Eukaryota</taxon>
        <taxon>Fungi</taxon>
        <taxon>Fungi incertae sedis</taxon>
        <taxon>Chytridiomycota</taxon>
        <taxon>Chytridiomycota incertae sedis</taxon>
        <taxon>Chytridiomycetes</taxon>
        <taxon>Rhizophydiales</taxon>
        <taxon>Rhizophydiales incertae sedis</taxon>
        <taxon>Batrachochytrium</taxon>
    </lineage>
</organism>
<name>A0A177WWK6_BATDL</name>
<evidence type="ECO:0000256" key="2">
    <source>
        <dbReference type="ARBA" id="ARBA00022737"/>
    </source>
</evidence>
<dbReference type="Pfam" id="PF21889">
    <property type="entry name" value="TPR1-like_2nd"/>
    <property type="match status" value="1"/>
</dbReference>
<dbReference type="EMBL" id="DS022312">
    <property type="protein sequence ID" value="OAJ44463.1"/>
    <property type="molecule type" value="Genomic_DNA"/>
</dbReference>
<feature type="repeat" description="WD" evidence="3">
    <location>
        <begin position="514"/>
        <end position="546"/>
    </location>
</feature>
<feature type="compositionally biased region" description="Polar residues" evidence="4">
    <location>
        <begin position="8"/>
        <end position="34"/>
    </location>
</feature>
<dbReference type="PROSITE" id="PS50897">
    <property type="entry name" value="CTLH"/>
    <property type="match status" value="1"/>
</dbReference>
<keyword evidence="2" id="KW-0677">Repeat</keyword>
<evidence type="ECO:0000256" key="4">
    <source>
        <dbReference type="SAM" id="MobiDB-lite"/>
    </source>
</evidence>
<evidence type="ECO:0000313" key="6">
    <source>
        <dbReference type="EMBL" id="OAJ44463.1"/>
    </source>
</evidence>
<reference evidence="6 7" key="2">
    <citation type="submission" date="2016-05" db="EMBL/GenBank/DDBJ databases">
        <title>Lineage-specific infection strategies underlie the spectrum of fungal disease in amphibians.</title>
        <authorList>
            <person name="Cuomo C.A."/>
            <person name="Farrer R.A."/>
            <person name="James T."/>
            <person name="Longcore J."/>
            <person name="Birren B."/>
        </authorList>
    </citation>
    <scope>NUCLEOTIDE SEQUENCE [LARGE SCALE GENOMIC DNA]</scope>
    <source>
        <strain evidence="6 7">JEL423</strain>
    </source>
</reference>
<dbReference type="InterPro" id="IPR051350">
    <property type="entry name" value="WD_repeat-ST_regulator"/>
</dbReference>
<feature type="repeat" description="WD" evidence="3">
    <location>
        <begin position="489"/>
        <end position="513"/>
    </location>
</feature>
<feature type="region of interest" description="Disordered" evidence="4">
    <location>
        <begin position="1"/>
        <end position="34"/>
    </location>
</feature>
<dbReference type="SMART" id="SM00320">
    <property type="entry name" value="WD40"/>
    <property type="match status" value="7"/>
</dbReference>
<dbReference type="InterPro" id="IPR015943">
    <property type="entry name" value="WD40/YVTN_repeat-like_dom_sf"/>
</dbReference>
<feature type="repeat" description="WD" evidence="3">
    <location>
        <begin position="264"/>
        <end position="296"/>
    </location>
</feature>
<sequence>MSPHLPCSTANDLSDSMDSKTITSESNGSSRHTMSESNILDALHSIQPNLDAGWKTKRQKEMVRLMLQSLTQLGYSHTALCLQQESGLVLESPSMSQFRKAVLVGDWDLVERLIPLIEMVPRTGQSQVWFLVKKQKYLEFLERHDPKRALSVLRNELSPLSVSRAQIHELSSYMICSSFNELKQKSNWTGVSGKSREKLLDSLQAHISPSMMIPNKRLENLMDQAVQLQVSECLYHNSLNENISLYANHMCERDDFPVTTTHILEEHTDEVWFLAYSPDGSMLASASKDARAIIWDAQQLKYTFILEEHREAVSFLSWRPDSSMLLTASNDHTLKLWNAKTGACEHTFVRHTEPVTSCAWLPNGECFVSGSLDKNIYLWNLGGDILYKWTGVRIMDLTVSIDGSTLIASSDKKIRLYDLNLRHEIGTLQENDSITSVYVASDGKHLLVNLAIQEIHLWSLEHKRLVRKYVGQKQGRFVIRSCFGGIHDNFILSGSEDSQVYIWHAESGKLMETLEGHAGCVNCVSWNPTEPAFASASDDNTIRIWESLGSKSNPA</sequence>
<dbReference type="InterPro" id="IPR019775">
    <property type="entry name" value="WD40_repeat_CS"/>
</dbReference>
<protein>
    <recommendedName>
        <fullName evidence="5">CTLH domain-containing protein</fullName>
    </recommendedName>
</protein>
<dbReference type="AlphaFoldDB" id="A0A177WWK6"/>
<dbReference type="Proteomes" id="UP000077115">
    <property type="component" value="Unassembled WGS sequence"/>
</dbReference>
<dbReference type="eggNOG" id="KOG0293">
    <property type="taxonomic scope" value="Eukaryota"/>
</dbReference>
<dbReference type="Pfam" id="PF00400">
    <property type="entry name" value="WD40"/>
    <property type="match status" value="6"/>
</dbReference>
<dbReference type="InterPro" id="IPR006594">
    <property type="entry name" value="LisH"/>
</dbReference>
<keyword evidence="1 3" id="KW-0853">WD repeat</keyword>
<dbReference type="InterPro" id="IPR020472">
    <property type="entry name" value="WD40_PAC1"/>
</dbReference>
<dbReference type="OrthoDB" id="972532at2759"/>
<dbReference type="PANTHER" id="PTHR22838:SF0">
    <property type="entry name" value="WD REPEAT-CONTAINING PROTEIN 26"/>
    <property type="match status" value="1"/>
</dbReference>
<dbReference type="GO" id="GO:0043161">
    <property type="term" value="P:proteasome-mediated ubiquitin-dependent protein catabolic process"/>
    <property type="evidence" value="ECO:0007669"/>
    <property type="project" value="TreeGrafter"/>
</dbReference>
<evidence type="ECO:0000259" key="5">
    <source>
        <dbReference type="PROSITE" id="PS50897"/>
    </source>
</evidence>
<feature type="domain" description="CTLH" evidence="5">
    <location>
        <begin position="91"/>
        <end position="148"/>
    </location>
</feature>
<gene>
    <name evidence="6" type="ORF">BDEG_27688</name>
</gene>
<dbReference type="STRING" id="403673.A0A177WWK6"/>
<dbReference type="PROSITE" id="PS50082">
    <property type="entry name" value="WD_REPEATS_2"/>
    <property type="match status" value="5"/>
</dbReference>
<dbReference type="InterPro" id="IPR054080">
    <property type="entry name" value="TPR1-like_2nd"/>
</dbReference>
<dbReference type="SUPFAM" id="SSF50978">
    <property type="entry name" value="WD40 repeat-like"/>
    <property type="match status" value="1"/>
</dbReference>
<feature type="repeat" description="WD" evidence="3">
    <location>
        <begin position="348"/>
        <end position="381"/>
    </location>
</feature>
<dbReference type="PROSITE" id="PS50294">
    <property type="entry name" value="WD_REPEATS_REGION"/>
    <property type="match status" value="4"/>
</dbReference>
<dbReference type="GO" id="GO:0034657">
    <property type="term" value="C:GID complex"/>
    <property type="evidence" value="ECO:0007669"/>
    <property type="project" value="TreeGrafter"/>
</dbReference>
<dbReference type="PANTHER" id="PTHR22838">
    <property type="entry name" value="WD REPEAT PROTEIN 26-RELATED"/>
    <property type="match status" value="1"/>
</dbReference>
<dbReference type="SMART" id="SM00667">
    <property type="entry name" value="LisH"/>
    <property type="match status" value="1"/>
</dbReference>
<dbReference type="InterPro" id="IPR006595">
    <property type="entry name" value="CTLH_C"/>
</dbReference>